<dbReference type="AlphaFoldDB" id="I3UI31"/>
<dbReference type="PANTHER" id="PTHR30419">
    <property type="entry name" value="HTH-TYPE TRANSCRIPTIONAL REGULATOR YBHD"/>
    <property type="match status" value="1"/>
</dbReference>
<dbReference type="Gene3D" id="1.10.10.10">
    <property type="entry name" value="Winged helix-like DNA-binding domain superfamily/Winged helix DNA-binding domain"/>
    <property type="match status" value="1"/>
</dbReference>
<geneLocation type="plasmid" evidence="6 7">
    <name>pWTk445</name>
</geneLocation>
<sequence>MEIRQIRLFIAAAEEESFSKAAKRENIVQSGVSMALRSLEDEFGTELFIRNTRKVALSDSGKQFLPAAYEILNSIQKAKTIISSIENKTDEIISIGTETLITHCLDLPKIISKFTEKNPQFRINLLDGNFLSSERSLKAHSIDLSFISTSPRTAKYRKLLQLEATPFVVMVPGHHQLATSEKNLIDIKKLSQDVFIDFPKGWSIREHVDAIFRKEGIHRRVEFEVSCLELLSKLVTNNLGIAILPKKLADKYQLNQKMLTSCNQILPLWIFSLYSSRTGLELAPIERAFIEFLKKYLEENS</sequence>
<dbReference type="FunFam" id="1.10.10.10:FF:000001">
    <property type="entry name" value="LysR family transcriptional regulator"/>
    <property type="match status" value="1"/>
</dbReference>
<dbReference type="RefSeq" id="WP_014752759.1">
    <property type="nucleotide sequence ID" value="NC_017965.1"/>
</dbReference>
<dbReference type="Proteomes" id="UP000005267">
    <property type="component" value="Plasmid pWTk445"/>
</dbReference>
<dbReference type="GO" id="GO:0003677">
    <property type="term" value="F:DNA binding"/>
    <property type="evidence" value="ECO:0007669"/>
    <property type="project" value="UniProtKB-KW"/>
</dbReference>
<organism evidence="6 7">
    <name type="scientific">Advenella kashmirensis (strain DSM 17095 / LMG 22695 / WT001)</name>
    <name type="common">Tetrathiobacter kashmirensis</name>
    <dbReference type="NCBI Taxonomy" id="1036672"/>
    <lineage>
        <taxon>Bacteria</taxon>
        <taxon>Pseudomonadati</taxon>
        <taxon>Pseudomonadota</taxon>
        <taxon>Betaproteobacteria</taxon>
        <taxon>Burkholderiales</taxon>
        <taxon>Alcaligenaceae</taxon>
    </lineage>
</organism>
<dbReference type="OrthoDB" id="9786526at2"/>
<feature type="domain" description="HTH lysR-type" evidence="5">
    <location>
        <begin position="1"/>
        <end position="58"/>
    </location>
</feature>
<accession>I3UI31</accession>
<dbReference type="InterPro" id="IPR050950">
    <property type="entry name" value="HTH-type_LysR_regulators"/>
</dbReference>
<reference evidence="6 7" key="1">
    <citation type="journal article" date="2011" name="J. Bacteriol.">
        <title>Whole-genome shotgun sequencing of the sulfur-oxidizing chemoautotroph Tetrathiobacter kashmirensis.</title>
        <authorList>
            <person name="Ghosh W."/>
            <person name="George A."/>
            <person name="Agarwal A."/>
            <person name="Raj P."/>
            <person name="Alam M."/>
            <person name="Pyne P."/>
            <person name="Das Gupta S.K."/>
        </authorList>
    </citation>
    <scope>NUCLEOTIDE SEQUENCE [LARGE SCALE GENOMIC DNA]</scope>
    <source>
        <strain evidence="6 7">WT001</strain>
        <plasmid evidence="6">pWTk445</plasmid>
    </source>
</reference>
<evidence type="ECO:0000259" key="5">
    <source>
        <dbReference type="PROSITE" id="PS50931"/>
    </source>
</evidence>
<gene>
    <name evidence="6" type="ordered locus">TKWG_25819</name>
</gene>
<dbReference type="KEGG" id="aka:TKWG_25819"/>
<evidence type="ECO:0000256" key="1">
    <source>
        <dbReference type="ARBA" id="ARBA00009437"/>
    </source>
</evidence>
<dbReference type="Pfam" id="PF00126">
    <property type="entry name" value="HTH_1"/>
    <property type="match status" value="1"/>
</dbReference>
<keyword evidence="7" id="KW-1185">Reference proteome</keyword>
<dbReference type="InterPro" id="IPR036390">
    <property type="entry name" value="WH_DNA-bd_sf"/>
</dbReference>
<dbReference type="Gene3D" id="3.40.190.290">
    <property type="match status" value="1"/>
</dbReference>
<proteinExistence type="inferred from homology"/>
<keyword evidence="3" id="KW-0238">DNA-binding</keyword>
<dbReference type="InterPro" id="IPR036388">
    <property type="entry name" value="WH-like_DNA-bd_sf"/>
</dbReference>
<comment type="similarity">
    <text evidence="1">Belongs to the LysR transcriptional regulatory family.</text>
</comment>
<dbReference type="GO" id="GO:0005829">
    <property type="term" value="C:cytosol"/>
    <property type="evidence" value="ECO:0007669"/>
    <property type="project" value="TreeGrafter"/>
</dbReference>
<dbReference type="PROSITE" id="PS50931">
    <property type="entry name" value="HTH_LYSR"/>
    <property type="match status" value="1"/>
</dbReference>
<name>I3UI31_ADVKW</name>
<dbReference type="InterPro" id="IPR005119">
    <property type="entry name" value="LysR_subst-bd"/>
</dbReference>
<dbReference type="Pfam" id="PF03466">
    <property type="entry name" value="LysR_substrate"/>
    <property type="match status" value="1"/>
</dbReference>
<keyword evidence="2" id="KW-0805">Transcription regulation</keyword>
<dbReference type="InterPro" id="IPR000847">
    <property type="entry name" value="LysR_HTH_N"/>
</dbReference>
<dbReference type="GO" id="GO:0003700">
    <property type="term" value="F:DNA-binding transcription factor activity"/>
    <property type="evidence" value="ECO:0007669"/>
    <property type="project" value="InterPro"/>
</dbReference>
<evidence type="ECO:0000256" key="4">
    <source>
        <dbReference type="ARBA" id="ARBA00023163"/>
    </source>
</evidence>
<dbReference type="HOGENOM" id="CLU_039613_6_4_4"/>
<keyword evidence="4" id="KW-0804">Transcription</keyword>
<reference evidence="7" key="2">
    <citation type="journal article" date="2013" name="PLoS ONE">
        <title>Genome implosion elicits host-confinement in Alcaligenaceae: evidence from the comparative genomics of Tetrathiobacter kashmirensis, a pathogen in the making.</title>
        <authorList>
            <person name="Ghosh W."/>
            <person name="Alam M."/>
            <person name="Roy C."/>
            <person name="Pyne P."/>
            <person name="George A."/>
            <person name="Chakraborty R."/>
            <person name="Majumder S."/>
            <person name="Agarwal A."/>
            <person name="Chakraborty S."/>
            <person name="Majumdar S."/>
            <person name="Gupta S.K."/>
        </authorList>
    </citation>
    <scope>NUCLEOTIDE SEQUENCE [LARGE SCALE GENOMIC DNA]</scope>
    <source>
        <strain evidence="7">WT001</strain>
    </source>
</reference>
<protein>
    <submittedName>
        <fullName evidence="6">LysR family transcriptional regulator</fullName>
    </submittedName>
</protein>
<evidence type="ECO:0000313" key="7">
    <source>
        <dbReference type="Proteomes" id="UP000005267"/>
    </source>
</evidence>
<evidence type="ECO:0000313" key="6">
    <source>
        <dbReference type="EMBL" id="AFK64669.1"/>
    </source>
</evidence>
<dbReference type="PRINTS" id="PR00039">
    <property type="entry name" value="HTHLYSR"/>
</dbReference>
<keyword evidence="6" id="KW-0614">Plasmid</keyword>
<evidence type="ECO:0000256" key="2">
    <source>
        <dbReference type="ARBA" id="ARBA00023015"/>
    </source>
</evidence>
<dbReference type="SUPFAM" id="SSF46785">
    <property type="entry name" value="Winged helix' DNA-binding domain"/>
    <property type="match status" value="1"/>
</dbReference>
<dbReference type="EMBL" id="CP003556">
    <property type="protein sequence ID" value="AFK64669.1"/>
    <property type="molecule type" value="Genomic_DNA"/>
</dbReference>
<evidence type="ECO:0000256" key="3">
    <source>
        <dbReference type="ARBA" id="ARBA00023125"/>
    </source>
</evidence>
<dbReference type="SUPFAM" id="SSF53850">
    <property type="entry name" value="Periplasmic binding protein-like II"/>
    <property type="match status" value="1"/>
</dbReference>